<feature type="compositionally biased region" description="Low complexity" evidence="1">
    <location>
        <begin position="674"/>
        <end position="694"/>
    </location>
</feature>
<feature type="compositionally biased region" description="Polar residues" evidence="1">
    <location>
        <begin position="82"/>
        <end position="93"/>
    </location>
</feature>
<evidence type="ECO:0000313" key="3">
    <source>
        <dbReference type="Proteomes" id="UP000244722"/>
    </source>
</evidence>
<feature type="compositionally biased region" description="Basic and acidic residues" evidence="1">
    <location>
        <begin position="330"/>
        <end position="343"/>
    </location>
</feature>
<feature type="region of interest" description="Disordered" evidence="1">
    <location>
        <begin position="73"/>
        <end position="115"/>
    </location>
</feature>
<dbReference type="AlphaFoldDB" id="A0A2T6ZT22"/>
<feature type="region of interest" description="Disordered" evidence="1">
    <location>
        <begin position="129"/>
        <end position="162"/>
    </location>
</feature>
<keyword evidence="3" id="KW-1185">Reference proteome</keyword>
<feature type="compositionally biased region" description="Pro residues" evidence="1">
    <location>
        <begin position="446"/>
        <end position="456"/>
    </location>
</feature>
<dbReference type="OrthoDB" id="5382664at2759"/>
<comment type="caution">
    <text evidence="2">The sequence shown here is derived from an EMBL/GenBank/DDBJ whole genome shotgun (WGS) entry which is preliminary data.</text>
</comment>
<feature type="compositionally biased region" description="Polar residues" evidence="1">
    <location>
        <begin position="129"/>
        <end position="151"/>
    </location>
</feature>
<reference evidence="2 3" key="1">
    <citation type="submission" date="2017-04" db="EMBL/GenBank/DDBJ databases">
        <title>Draft genome sequence of Tuber borchii Vittad., a whitish edible truffle.</title>
        <authorList>
            <consortium name="DOE Joint Genome Institute"/>
            <person name="Murat C."/>
            <person name="Kuo A."/>
            <person name="Barry K.W."/>
            <person name="Clum A."/>
            <person name="Dockter R.B."/>
            <person name="Fauchery L."/>
            <person name="Iotti M."/>
            <person name="Kohler A."/>
            <person name="Labutti K."/>
            <person name="Lindquist E.A."/>
            <person name="Lipzen A."/>
            <person name="Ohm R.A."/>
            <person name="Wang M."/>
            <person name="Grigoriev I.V."/>
            <person name="Zambonelli A."/>
            <person name="Martin F.M."/>
        </authorList>
    </citation>
    <scope>NUCLEOTIDE SEQUENCE [LARGE SCALE GENOMIC DNA]</scope>
    <source>
        <strain evidence="2 3">Tbo3840</strain>
    </source>
</reference>
<accession>A0A2T6ZT22</accession>
<feature type="region of interest" description="Disordered" evidence="1">
    <location>
        <begin position="210"/>
        <end position="241"/>
    </location>
</feature>
<organism evidence="2 3">
    <name type="scientific">Tuber borchii</name>
    <name type="common">White truffle</name>
    <dbReference type="NCBI Taxonomy" id="42251"/>
    <lineage>
        <taxon>Eukaryota</taxon>
        <taxon>Fungi</taxon>
        <taxon>Dikarya</taxon>
        <taxon>Ascomycota</taxon>
        <taxon>Pezizomycotina</taxon>
        <taxon>Pezizomycetes</taxon>
        <taxon>Pezizales</taxon>
        <taxon>Tuberaceae</taxon>
        <taxon>Tuber</taxon>
    </lineage>
</organism>
<feature type="region of interest" description="Disordered" evidence="1">
    <location>
        <begin position="667"/>
        <end position="756"/>
    </location>
</feature>
<evidence type="ECO:0000256" key="1">
    <source>
        <dbReference type="SAM" id="MobiDB-lite"/>
    </source>
</evidence>
<feature type="compositionally biased region" description="Pro residues" evidence="1">
    <location>
        <begin position="100"/>
        <end position="114"/>
    </location>
</feature>
<evidence type="ECO:0000313" key="2">
    <source>
        <dbReference type="EMBL" id="PUU78628.1"/>
    </source>
</evidence>
<gene>
    <name evidence="2" type="ORF">B9Z19DRAFT_982583</name>
</gene>
<feature type="compositionally biased region" description="Polar residues" evidence="1">
    <location>
        <begin position="722"/>
        <end position="732"/>
    </location>
</feature>
<feature type="region of interest" description="Disordered" evidence="1">
    <location>
        <begin position="525"/>
        <end position="546"/>
    </location>
</feature>
<feature type="region of interest" description="Disordered" evidence="1">
    <location>
        <begin position="330"/>
        <end position="461"/>
    </location>
</feature>
<feature type="region of interest" description="Disordered" evidence="1">
    <location>
        <begin position="281"/>
        <end position="305"/>
    </location>
</feature>
<name>A0A2T6ZT22_TUBBO</name>
<dbReference type="EMBL" id="NESQ01000113">
    <property type="protein sequence ID" value="PUU78628.1"/>
    <property type="molecule type" value="Genomic_DNA"/>
</dbReference>
<feature type="region of interest" description="Disordered" evidence="1">
    <location>
        <begin position="602"/>
        <end position="634"/>
    </location>
</feature>
<feature type="compositionally biased region" description="Polar residues" evidence="1">
    <location>
        <begin position="415"/>
        <end position="427"/>
    </location>
</feature>
<proteinExistence type="predicted"/>
<feature type="compositionally biased region" description="Basic and acidic residues" evidence="1">
    <location>
        <begin position="380"/>
        <end position="397"/>
    </location>
</feature>
<dbReference type="Proteomes" id="UP000244722">
    <property type="component" value="Unassembled WGS sequence"/>
</dbReference>
<sequence>MSDNKTASNDKDKVADLDEGYEAIGPSKIVQYAPTVQDKASKAFAGQEKVNFGDMDPRKAAPAPVQVVSGKAPFNSPAGFTDQHSSFASQSSDVRLPARPVQPPPGLPLPPGLPIPASYYQQQGIALQTGPGNISLSQPRERSTPFTQAIDNPQAAPGQYLPAYPNMGPLTVGQRSGVNDSYLDLSVTDAEIKVINETFSKYGQIRKEETPSFTDRYGRRGAVSEQGGTSKGGNSKTTEKDSFKERFEEVFGKKGKVSIEVLQEHQKKRLVAERVRNEKLAAEDKKKVPEPVTGNTGLFPYPAHGKSDGEVTQELLVEVFKHLSTYVDDKSVRDMASGEKGEPSDYQPGPWKKPPAGKIRPPWISDDNTSFFDQSFGKDFVPEGRAKTTDEGNEAVKLRQTAAKGDANSAGGSGNQSVRMDLTSQDKQSVDEVQASNTPGNVIFGPPKPPGYPNHLPPREHLRPLKTFAPFENDHRTVRYGLLPANPRSVNTAEKSYINYRGGAVGPVADSAPRYVYGPKGYLELAKDTPPPPPADPSPFGQSKATASPFAALEQALGTTRFTQGAPQHSHLAAPKPPPGAKPTGGLVTDTINGFLRVNYGGRQTQLDPDGSGLSRSEVLKRKQRPGARIGVNFDGPNGMEFDIDKTDFNPADHNVLGGKFKLKSQLRKEQEALRAQLSQQSQQSQAGGAHQASPAKGTPVQGKGSDAGSGTRSVFNMPPGGNQQPSPSTPRNWAAQGTPESRRGMKGGNGGMGGR</sequence>
<feature type="region of interest" description="Disordered" evidence="1">
    <location>
        <begin position="563"/>
        <end position="585"/>
    </location>
</feature>
<protein>
    <submittedName>
        <fullName evidence="2">Uncharacterized protein</fullName>
    </submittedName>
</protein>
<feature type="compositionally biased region" description="Gly residues" evidence="1">
    <location>
        <begin position="747"/>
        <end position="756"/>
    </location>
</feature>